<evidence type="ECO:0000313" key="13">
    <source>
        <dbReference type="EMBL" id="SSX21376.1"/>
    </source>
</evidence>
<keyword evidence="5 9" id="KW-0687">Ribonucleoprotein</keyword>
<dbReference type="OMA" id="LICHRAI"/>
<evidence type="ECO:0000256" key="10">
    <source>
        <dbReference type="RuleBase" id="RU003823"/>
    </source>
</evidence>
<dbReference type="PANTHER" id="PTHR48277:SF1">
    <property type="entry name" value="MITOCHONDRIAL RIBOSOMAL PROTEIN S5"/>
    <property type="match status" value="1"/>
</dbReference>
<dbReference type="InterPro" id="IPR014721">
    <property type="entry name" value="Ribsml_uS5_D2-typ_fold_subgr"/>
</dbReference>
<evidence type="ECO:0000259" key="11">
    <source>
        <dbReference type="PROSITE" id="PS50881"/>
    </source>
</evidence>
<dbReference type="EMBL" id="UFQT01000189">
    <property type="protein sequence ID" value="SSX21376.1"/>
    <property type="molecule type" value="Genomic_DNA"/>
</dbReference>
<accession>A0A336LTK2</accession>
<feature type="domain" description="S5 DRBM" evidence="11">
    <location>
        <begin position="191"/>
        <end position="237"/>
    </location>
</feature>
<evidence type="ECO:0000256" key="4">
    <source>
        <dbReference type="ARBA" id="ARBA00023128"/>
    </source>
</evidence>
<dbReference type="Gene3D" id="3.30.160.20">
    <property type="match status" value="1"/>
</dbReference>
<evidence type="ECO:0000256" key="2">
    <source>
        <dbReference type="ARBA" id="ARBA00008945"/>
    </source>
</evidence>
<comment type="subunit">
    <text evidence="8">Component of the mitochondrial ribosome small subunit (28S) which comprises a 12S rRNA and about 30 distinct proteins.</text>
</comment>
<dbReference type="InterPro" id="IPR020568">
    <property type="entry name" value="Ribosomal_Su5_D2-typ_SF"/>
</dbReference>
<evidence type="ECO:0000256" key="8">
    <source>
        <dbReference type="ARBA" id="ARBA00062683"/>
    </source>
</evidence>
<dbReference type="GO" id="GO:0003723">
    <property type="term" value="F:RNA binding"/>
    <property type="evidence" value="ECO:0007669"/>
    <property type="project" value="InterPro"/>
</dbReference>
<dbReference type="SUPFAM" id="SSF54211">
    <property type="entry name" value="Ribosomal protein S5 domain 2-like"/>
    <property type="match status" value="1"/>
</dbReference>
<dbReference type="InterPro" id="IPR048584">
    <property type="entry name" value="Ribosomal_uS5m_N"/>
</dbReference>
<dbReference type="GO" id="GO:0005743">
    <property type="term" value="C:mitochondrial inner membrane"/>
    <property type="evidence" value="ECO:0007669"/>
    <property type="project" value="UniProtKB-ARBA"/>
</dbReference>
<reference evidence="12" key="1">
    <citation type="submission" date="2018-04" db="EMBL/GenBank/DDBJ databases">
        <authorList>
            <person name="Go L.Y."/>
            <person name="Mitchell J.A."/>
        </authorList>
    </citation>
    <scope>NUCLEOTIDE SEQUENCE</scope>
    <source>
        <tissue evidence="12">Whole organism</tissue>
    </source>
</reference>
<dbReference type="PANTHER" id="PTHR48277">
    <property type="entry name" value="MITOCHONDRIAL RIBOSOMAL PROTEIN S5"/>
    <property type="match status" value="1"/>
</dbReference>
<gene>
    <name evidence="13" type="primary">CSON004510</name>
</gene>
<dbReference type="PROSITE" id="PS50881">
    <property type="entry name" value="S5_DSRBD"/>
    <property type="match status" value="1"/>
</dbReference>
<comment type="similarity">
    <text evidence="2 10">Belongs to the universal ribosomal protein uS5 family.</text>
</comment>
<dbReference type="AlphaFoldDB" id="A0A336LTK2"/>
<keyword evidence="4" id="KW-0496">Mitochondrion</keyword>
<dbReference type="FunFam" id="3.30.160.20:FF:000022">
    <property type="entry name" value="28S ribosomal protein S5, mitochondrial"/>
    <property type="match status" value="1"/>
</dbReference>
<sequence>MSGILRSINFLSNSYKFLPLKNAKVAQIDHTIINKYGPLIESVRHTSFFNKVSAAQLWKGVSSVSNAGKKRGRGKSVWRPRDLNRGQIIGVGKANIVWPGLNAPIIQGKELIQQRQLPPDPEREAKIYKLRDSVSTGRTIKVNALDRGWTGKRLPGRSIGPPDPIGEDNFEGFDTIVIEHKQVFIMKGNLGRKRRWSVFVVTGNKNGLAGFAQGKSIDARAAMRKAKNRAGQHLIHFELYNGHTIFHDFFAQFSKTKIFARRVPEGTGLICHRAIKVCCELLGIKDIYCKVEGSTCVHHIVKAFFIGILQQKNLQQLAEEKGLMVVETRSSEEYLPKVVARPSVCRTEDQIDHDEITDFTLYAMGNRVPLKRKKYPPFYTRFPSWPLYLKKQEYLRNKDKVRMNMLVEHGTLKSFLTEKYPECVPARLPPREKDSE</sequence>
<evidence type="ECO:0000256" key="1">
    <source>
        <dbReference type="ARBA" id="ARBA00004173"/>
    </source>
</evidence>
<evidence type="ECO:0000256" key="9">
    <source>
        <dbReference type="PROSITE-ProRule" id="PRU00268"/>
    </source>
</evidence>
<dbReference type="InterPro" id="IPR000851">
    <property type="entry name" value="Ribosomal_uS5"/>
</dbReference>
<name>A0A336LTK2_CULSO</name>
<reference evidence="13" key="2">
    <citation type="submission" date="2018-07" db="EMBL/GenBank/DDBJ databases">
        <authorList>
            <person name="Quirk P.G."/>
            <person name="Krulwich T.A."/>
        </authorList>
    </citation>
    <scope>NUCLEOTIDE SEQUENCE</scope>
</reference>
<dbReference type="InterPro" id="IPR013810">
    <property type="entry name" value="Ribosomal_uS5_N"/>
</dbReference>
<evidence type="ECO:0000256" key="5">
    <source>
        <dbReference type="ARBA" id="ARBA00023274"/>
    </source>
</evidence>
<organism evidence="13">
    <name type="scientific">Culicoides sonorensis</name>
    <name type="common">Biting midge</name>
    <dbReference type="NCBI Taxonomy" id="179676"/>
    <lineage>
        <taxon>Eukaryota</taxon>
        <taxon>Metazoa</taxon>
        <taxon>Ecdysozoa</taxon>
        <taxon>Arthropoda</taxon>
        <taxon>Hexapoda</taxon>
        <taxon>Insecta</taxon>
        <taxon>Pterygota</taxon>
        <taxon>Neoptera</taxon>
        <taxon>Endopterygota</taxon>
        <taxon>Diptera</taxon>
        <taxon>Nematocera</taxon>
        <taxon>Chironomoidea</taxon>
        <taxon>Ceratopogonidae</taxon>
        <taxon>Ceratopogoninae</taxon>
        <taxon>Culicoides</taxon>
        <taxon>Monoculicoides</taxon>
    </lineage>
</organism>
<dbReference type="Pfam" id="PF03719">
    <property type="entry name" value="Ribosomal_S5_C"/>
    <property type="match status" value="1"/>
</dbReference>
<evidence type="ECO:0000313" key="12">
    <source>
        <dbReference type="EMBL" id="SSX00996.1"/>
    </source>
</evidence>
<proteinExistence type="inferred from homology"/>
<dbReference type="InterPro" id="IPR005324">
    <property type="entry name" value="Ribosomal_uS5_C"/>
</dbReference>
<comment type="subcellular location">
    <subcellularLocation>
        <location evidence="1">Mitochondrion</location>
    </subcellularLocation>
</comment>
<dbReference type="EMBL" id="UFQS01000189">
    <property type="protein sequence ID" value="SSX00996.1"/>
    <property type="molecule type" value="Genomic_DNA"/>
</dbReference>
<dbReference type="SUPFAM" id="SSF54768">
    <property type="entry name" value="dsRNA-binding domain-like"/>
    <property type="match status" value="1"/>
</dbReference>
<keyword evidence="3 9" id="KW-0689">Ribosomal protein</keyword>
<protein>
    <recommendedName>
        <fullName evidence="6">Small ribosomal subunit protein uS5m</fullName>
    </recommendedName>
    <alternativeName>
        <fullName evidence="7">28S ribosomal protein S5, mitochondrial</fullName>
    </alternativeName>
</protein>
<evidence type="ECO:0000256" key="7">
    <source>
        <dbReference type="ARBA" id="ARBA00041606"/>
    </source>
</evidence>
<dbReference type="Pfam" id="PF00333">
    <property type="entry name" value="Ribosomal_S5"/>
    <property type="match status" value="1"/>
</dbReference>
<evidence type="ECO:0000256" key="3">
    <source>
        <dbReference type="ARBA" id="ARBA00022980"/>
    </source>
</evidence>
<dbReference type="Gene3D" id="3.30.230.10">
    <property type="match status" value="1"/>
</dbReference>
<dbReference type="FunFam" id="3.30.230.10:FF:000002">
    <property type="entry name" value="30S ribosomal protein S5"/>
    <property type="match status" value="1"/>
</dbReference>
<dbReference type="GO" id="GO:0006412">
    <property type="term" value="P:translation"/>
    <property type="evidence" value="ECO:0007669"/>
    <property type="project" value="InterPro"/>
</dbReference>
<evidence type="ECO:0000256" key="6">
    <source>
        <dbReference type="ARBA" id="ARBA00039335"/>
    </source>
</evidence>
<dbReference type="GO" id="GO:0003735">
    <property type="term" value="F:structural constituent of ribosome"/>
    <property type="evidence" value="ECO:0007669"/>
    <property type="project" value="UniProtKB-UniRule"/>
</dbReference>
<dbReference type="VEuPathDB" id="VectorBase:CSON004510"/>
<dbReference type="GO" id="GO:0005763">
    <property type="term" value="C:mitochondrial small ribosomal subunit"/>
    <property type="evidence" value="ECO:0007669"/>
    <property type="project" value="UniProtKB-ARBA"/>
</dbReference>
<dbReference type="Pfam" id="PF21251">
    <property type="entry name" value="Ribosomal_uS5m_N"/>
    <property type="match status" value="1"/>
</dbReference>